<dbReference type="EMBL" id="UINC01008682">
    <property type="protein sequence ID" value="SVA39043.1"/>
    <property type="molecule type" value="Genomic_DNA"/>
</dbReference>
<dbReference type="InterPro" id="IPR045079">
    <property type="entry name" value="Oxoprolinase-like"/>
</dbReference>
<feature type="domain" description="Hydantoinase B/oxoprolinase" evidence="1">
    <location>
        <begin position="22"/>
        <end position="502"/>
    </location>
</feature>
<dbReference type="AlphaFoldDB" id="A0A381VHW9"/>
<dbReference type="PANTHER" id="PTHR11365:SF23">
    <property type="entry name" value="HYPOTHETICAL 5-OXOPROLINASE (EUROFUNG)-RELATED"/>
    <property type="match status" value="1"/>
</dbReference>
<reference evidence="2" key="1">
    <citation type="submission" date="2018-05" db="EMBL/GenBank/DDBJ databases">
        <authorList>
            <person name="Lanie J.A."/>
            <person name="Ng W.-L."/>
            <person name="Kazmierczak K.M."/>
            <person name="Andrzejewski T.M."/>
            <person name="Davidsen T.M."/>
            <person name="Wayne K.J."/>
            <person name="Tettelin H."/>
            <person name="Glass J.I."/>
            <person name="Rusch D."/>
            <person name="Podicherti R."/>
            <person name="Tsui H.-C.T."/>
            <person name="Winkler M.E."/>
        </authorList>
    </citation>
    <scope>NUCLEOTIDE SEQUENCE</scope>
</reference>
<proteinExistence type="predicted"/>
<dbReference type="GO" id="GO:0006749">
    <property type="term" value="P:glutathione metabolic process"/>
    <property type="evidence" value="ECO:0007669"/>
    <property type="project" value="TreeGrafter"/>
</dbReference>
<feature type="non-terminal residue" evidence="2">
    <location>
        <position position="517"/>
    </location>
</feature>
<dbReference type="InterPro" id="IPR003692">
    <property type="entry name" value="Hydantoinase_B"/>
</dbReference>
<organism evidence="2">
    <name type="scientific">marine metagenome</name>
    <dbReference type="NCBI Taxonomy" id="408172"/>
    <lineage>
        <taxon>unclassified sequences</taxon>
        <taxon>metagenomes</taxon>
        <taxon>ecological metagenomes</taxon>
    </lineage>
</organism>
<sequence>MKQNLHHYKCGITDKSQNVNVDPITTQIVRNSLNSAAEQMKRALCRTAMSPIIYDVLDFAGAIYDNKLRLLSQAPSLPLFMGTLNFCIEEAVKGIGGEEKLNDGDIIIYNSPYGTGSHPQDAALVMPVFFDNEVIAYTAIKAHWLDIAGKEPYSTDTVDVFQEGTVYPGVKLYSKGELVEDIYKMCIANTRVPNSVAGDINAQAIGVRAGANALKKIVSKYGIKKFRETTEAIFDAGEKIVKNYLKKIPNGSYSGTGQMDSNGVEDGVVPFELTVIIEDEKVILDMSKAPQQQNGPINCPLPSTVSTARVAISMLAGSNEAPNEGFFRPVEVITKPGTLFHPLSPAPCFLYGWPALQAIEIFYKAIGSKFPEIVPASSGGCINGIVYWGQREESGEPWADGAPHPVGQGASIFGDGATCLHHAESATRFAPTEVWENRNPWLVNKVELIQDSCGAGQYRGGLGVNFEITMLEDTFATTVCERTKLAPWGLNGGKEGLPNNCSIIYEDGTSKDVPKAT</sequence>
<dbReference type="PANTHER" id="PTHR11365">
    <property type="entry name" value="5-OXOPROLINASE RELATED"/>
    <property type="match status" value="1"/>
</dbReference>
<protein>
    <recommendedName>
        <fullName evidence="1">Hydantoinase B/oxoprolinase domain-containing protein</fullName>
    </recommendedName>
</protein>
<evidence type="ECO:0000313" key="2">
    <source>
        <dbReference type="EMBL" id="SVA39043.1"/>
    </source>
</evidence>
<dbReference type="GO" id="GO:0005829">
    <property type="term" value="C:cytosol"/>
    <property type="evidence" value="ECO:0007669"/>
    <property type="project" value="TreeGrafter"/>
</dbReference>
<dbReference type="GO" id="GO:0017168">
    <property type="term" value="F:5-oxoprolinase (ATP-hydrolyzing) activity"/>
    <property type="evidence" value="ECO:0007669"/>
    <property type="project" value="TreeGrafter"/>
</dbReference>
<dbReference type="Pfam" id="PF02538">
    <property type="entry name" value="Hydantoinase_B"/>
    <property type="match status" value="1"/>
</dbReference>
<accession>A0A381VHW9</accession>
<name>A0A381VHW9_9ZZZZ</name>
<gene>
    <name evidence="2" type="ORF">METZ01_LOCUS91897</name>
</gene>
<evidence type="ECO:0000259" key="1">
    <source>
        <dbReference type="Pfam" id="PF02538"/>
    </source>
</evidence>